<name>A0AAV3R2U5_LITER</name>
<sequence>MLGPASEPSMQSSRSNVQDRIGLPDKTSITQPDAHTKGQKRDVMVTLSDDIAGGADMSTTWQTTWLLTCRAG</sequence>
<dbReference type="EMBL" id="BAABME010007132">
    <property type="protein sequence ID" value="GAA0170190.1"/>
    <property type="molecule type" value="Genomic_DNA"/>
</dbReference>
<proteinExistence type="predicted"/>
<feature type="region of interest" description="Disordered" evidence="1">
    <location>
        <begin position="1"/>
        <end position="41"/>
    </location>
</feature>
<reference evidence="2 3" key="1">
    <citation type="submission" date="2024-01" db="EMBL/GenBank/DDBJ databases">
        <title>The complete chloroplast genome sequence of Lithospermum erythrorhizon: insights into the phylogenetic relationship among Boraginaceae species and the maternal lineages of purple gromwells.</title>
        <authorList>
            <person name="Okada T."/>
            <person name="Watanabe K."/>
        </authorList>
    </citation>
    <scope>NUCLEOTIDE SEQUENCE [LARGE SCALE GENOMIC DNA]</scope>
</reference>
<accession>A0AAV3R2U5</accession>
<feature type="compositionally biased region" description="Polar residues" evidence="1">
    <location>
        <begin position="8"/>
        <end position="18"/>
    </location>
</feature>
<dbReference type="AlphaFoldDB" id="A0AAV3R2U5"/>
<dbReference type="Proteomes" id="UP001454036">
    <property type="component" value="Unassembled WGS sequence"/>
</dbReference>
<keyword evidence="3" id="KW-1185">Reference proteome</keyword>
<evidence type="ECO:0000313" key="3">
    <source>
        <dbReference type="Proteomes" id="UP001454036"/>
    </source>
</evidence>
<organism evidence="2 3">
    <name type="scientific">Lithospermum erythrorhizon</name>
    <name type="common">Purple gromwell</name>
    <name type="synonym">Lithospermum officinale var. erythrorhizon</name>
    <dbReference type="NCBI Taxonomy" id="34254"/>
    <lineage>
        <taxon>Eukaryota</taxon>
        <taxon>Viridiplantae</taxon>
        <taxon>Streptophyta</taxon>
        <taxon>Embryophyta</taxon>
        <taxon>Tracheophyta</taxon>
        <taxon>Spermatophyta</taxon>
        <taxon>Magnoliopsida</taxon>
        <taxon>eudicotyledons</taxon>
        <taxon>Gunneridae</taxon>
        <taxon>Pentapetalae</taxon>
        <taxon>asterids</taxon>
        <taxon>lamiids</taxon>
        <taxon>Boraginales</taxon>
        <taxon>Boraginaceae</taxon>
        <taxon>Boraginoideae</taxon>
        <taxon>Lithospermeae</taxon>
        <taxon>Lithospermum</taxon>
    </lineage>
</organism>
<evidence type="ECO:0000256" key="1">
    <source>
        <dbReference type="SAM" id="MobiDB-lite"/>
    </source>
</evidence>
<comment type="caution">
    <text evidence="2">The sequence shown here is derived from an EMBL/GenBank/DDBJ whole genome shotgun (WGS) entry which is preliminary data.</text>
</comment>
<protein>
    <submittedName>
        <fullName evidence="2">Uncharacterized protein</fullName>
    </submittedName>
</protein>
<evidence type="ECO:0000313" key="2">
    <source>
        <dbReference type="EMBL" id="GAA0170190.1"/>
    </source>
</evidence>
<gene>
    <name evidence="2" type="ORF">LIER_24502</name>
</gene>